<reference evidence="5" key="1">
    <citation type="submission" date="2014-11" db="EMBL/GenBank/DDBJ databases">
        <authorList>
            <person name="Otto D Thomas"/>
            <person name="Naeem Raeece"/>
        </authorList>
    </citation>
    <scope>NUCLEOTIDE SEQUENCE</scope>
</reference>
<keyword evidence="3" id="KW-0812">Transmembrane</keyword>
<feature type="transmembrane region" description="Helical" evidence="3">
    <location>
        <begin position="383"/>
        <end position="402"/>
    </location>
</feature>
<dbReference type="GO" id="GO:0005509">
    <property type="term" value="F:calcium ion binding"/>
    <property type="evidence" value="ECO:0007669"/>
    <property type="project" value="InterPro"/>
</dbReference>
<dbReference type="InterPro" id="IPR018247">
    <property type="entry name" value="EF_Hand_1_Ca_BS"/>
</dbReference>
<evidence type="ECO:0000259" key="4">
    <source>
        <dbReference type="PROSITE" id="PS50222"/>
    </source>
</evidence>
<feature type="domain" description="EF-hand" evidence="4">
    <location>
        <begin position="81"/>
        <end position="116"/>
    </location>
</feature>
<evidence type="ECO:0000256" key="3">
    <source>
        <dbReference type="SAM" id="Phobius"/>
    </source>
</evidence>
<protein>
    <recommendedName>
        <fullName evidence="4">EF-hand domain-containing protein</fullName>
    </recommendedName>
</protein>
<dbReference type="PROSITE" id="PS00018">
    <property type="entry name" value="EF_HAND_1"/>
    <property type="match status" value="2"/>
</dbReference>
<feature type="transmembrane region" description="Helical" evidence="3">
    <location>
        <begin position="317"/>
        <end position="337"/>
    </location>
</feature>
<dbReference type="PhylomeDB" id="A0A0G4G3X8"/>
<feature type="compositionally biased region" description="Basic and acidic residues" evidence="2">
    <location>
        <begin position="254"/>
        <end position="268"/>
    </location>
</feature>
<dbReference type="PROSITE" id="PS50222">
    <property type="entry name" value="EF_HAND_2"/>
    <property type="match status" value="1"/>
</dbReference>
<feature type="region of interest" description="Disordered" evidence="2">
    <location>
        <begin position="240"/>
        <end position="271"/>
    </location>
</feature>
<organism evidence="5">
    <name type="scientific">Chromera velia CCMP2878</name>
    <dbReference type="NCBI Taxonomy" id="1169474"/>
    <lineage>
        <taxon>Eukaryota</taxon>
        <taxon>Sar</taxon>
        <taxon>Alveolata</taxon>
        <taxon>Colpodellida</taxon>
        <taxon>Chromeraceae</taxon>
        <taxon>Chromera</taxon>
    </lineage>
</organism>
<keyword evidence="3" id="KW-0472">Membrane</keyword>
<sequence>MVLARVNEVRVQALQKGQMDIRAVLFQLQRAVDRESSKKIKAMKELKMKGIGRMTREEEAASLKEIEREVDAKMREALAGELTEVLRPFFDAYDRDSSGALDDTEVAQLTRDLGLRPSRALISAFVAAADTDSTGMVELPEFVQALMKHARGELLVDAEEGGAARRRLKGAASRSKLLLGRAAAKRQANSNKGAGGTGASAPASSGDSGGQFGETRAENQAEDLNGEGGEDLLDVSEAHNMEDEDAVDDATAEQVRRRAREERERFNPEDPADQTRAFVRRGLRLVVTGCLGCFVISIPLTEVFWTFGARMGVPDIAVGALILPLAVAGISSIKVPYDDTVKRIRKLHSTICIETLGKAALRNSLLLAVPVVQSLELDFAWRFLSETAVMVLISVLVGAHFLLKSRFTFLEGLYFFALWPAVLLLLWLLFRPLFHEAPLVKRVQPGGGSSGGGDSD</sequence>
<dbReference type="CDD" id="cd00051">
    <property type="entry name" value="EFh"/>
    <property type="match status" value="1"/>
</dbReference>
<evidence type="ECO:0000256" key="1">
    <source>
        <dbReference type="ARBA" id="ARBA00022837"/>
    </source>
</evidence>
<dbReference type="InterPro" id="IPR011992">
    <property type="entry name" value="EF-hand-dom_pair"/>
</dbReference>
<dbReference type="InterPro" id="IPR002048">
    <property type="entry name" value="EF_hand_dom"/>
</dbReference>
<dbReference type="AlphaFoldDB" id="A0A0G4G3X8"/>
<dbReference type="EMBL" id="CDMZ01000876">
    <property type="protein sequence ID" value="CEM23137.1"/>
    <property type="molecule type" value="Genomic_DNA"/>
</dbReference>
<gene>
    <name evidence="5" type="ORF">Cvel_20180</name>
</gene>
<dbReference type="Pfam" id="PF13499">
    <property type="entry name" value="EF-hand_7"/>
    <property type="match status" value="1"/>
</dbReference>
<evidence type="ECO:0000313" key="5">
    <source>
        <dbReference type="EMBL" id="CEM23137.1"/>
    </source>
</evidence>
<dbReference type="VEuPathDB" id="CryptoDB:Cvel_20180"/>
<dbReference type="SUPFAM" id="SSF47473">
    <property type="entry name" value="EF-hand"/>
    <property type="match status" value="1"/>
</dbReference>
<dbReference type="Gene3D" id="1.10.238.10">
    <property type="entry name" value="EF-hand"/>
    <property type="match status" value="1"/>
</dbReference>
<keyword evidence="1" id="KW-0106">Calcium</keyword>
<proteinExistence type="predicted"/>
<feature type="transmembrane region" description="Helical" evidence="3">
    <location>
        <begin position="285"/>
        <end position="305"/>
    </location>
</feature>
<name>A0A0G4G3X8_9ALVE</name>
<evidence type="ECO:0000256" key="2">
    <source>
        <dbReference type="SAM" id="MobiDB-lite"/>
    </source>
</evidence>
<keyword evidence="3" id="KW-1133">Transmembrane helix</keyword>
<feature type="region of interest" description="Disordered" evidence="2">
    <location>
        <begin position="181"/>
        <end position="214"/>
    </location>
</feature>
<accession>A0A0G4G3X8</accession>
<feature type="transmembrane region" description="Helical" evidence="3">
    <location>
        <begin position="414"/>
        <end position="434"/>
    </location>
</feature>
<feature type="compositionally biased region" description="Acidic residues" evidence="2">
    <location>
        <begin position="242"/>
        <end position="251"/>
    </location>
</feature>